<dbReference type="Gene3D" id="3.40.50.1010">
    <property type="entry name" value="5'-nuclease"/>
    <property type="match status" value="1"/>
</dbReference>
<evidence type="ECO:0000313" key="8">
    <source>
        <dbReference type="Proteomes" id="UP001196848"/>
    </source>
</evidence>
<organism evidence="7 8">
    <name type="scientific">Sesame phyllody phytoplasma</name>
    <dbReference type="NCBI Taxonomy" id="420408"/>
    <lineage>
        <taxon>Bacteria</taxon>
        <taxon>Bacillati</taxon>
        <taxon>Mycoplasmatota</taxon>
        <taxon>Mollicutes</taxon>
        <taxon>Acholeplasmatales</taxon>
        <taxon>Acholeplasmataceae</taxon>
        <taxon>Candidatus Phytoplasma</taxon>
        <taxon>16SrII (Peanut WB group)</taxon>
    </lineage>
</organism>
<dbReference type="SUPFAM" id="SSF88723">
    <property type="entry name" value="PIN domain-like"/>
    <property type="match status" value="1"/>
</dbReference>
<dbReference type="Pfam" id="PF02739">
    <property type="entry name" value="5_3_exonuc_N"/>
    <property type="match status" value="1"/>
</dbReference>
<dbReference type="EMBL" id="JAHBAJ020000030">
    <property type="protein sequence ID" value="MCG3566938.1"/>
    <property type="molecule type" value="Genomic_DNA"/>
</dbReference>
<comment type="function">
    <text evidence="4">5'-3' exonuclease acting preferentially on double-stranded DNA.</text>
</comment>
<protein>
    <recommendedName>
        <fullName evidence="5">5'-3' exonuclease</fullName>
    </recommendedName>
</protein>
<dbReference type="Pfam" id="PF01367">
    <property type="entry name" value="5_3_exonuc"/>
    <property type="match status" value="1"/>
</dbReference>
<comment type="caution">
    <text evidence="7">The sequence shown here is derived from an EMBL/GenBank/DDBJ whole genome shotgun (WGS) entry which is preliminary data.</text>
</comment>
<accession>A0ABS9M3S3</accession>
<dbReference type="InterPro" id="IPR038969">
    <property type="entry name" value="FEN"/>
</dbReference>
<keyword evidence="7" id="KW-0269">Exonuclease</keyword>
<evidence type="ECO:0000259" key="6">
    <source>
        <dbReference type="SMART" id="SM00475"/>
    </source>
</evidence>
<dbReference type="Proteomes" id="UP001196848">
    <property type="component" value="Unassembled WGS sequence"/>
</dbReference>
<dbReference type="InterPro" id="IPR020046">
    <property type="entry name" value="5-3_exonucl_a-hlix_arch_N"/>
</dbReference>
<name>A0ABS9M3S3_9MOLU</name>
<dbReference type="CDD" id="cd09898">
    <property type="entry name" value="H3TH_53EXO"/>
    <property type="match status" value="1"/>
</dbReference>
<keyword evidence="8" id="KW-1185">Reference proteome</keyword>
<evidence type="ECO:0000313" key="7">
    <source>
        <dbReference type="EMBL" id="MCG3566938.1"/>
    </source>
</evidence>
<keyword evidence="1" id="KW-0540">Nuclease</keyword>
<evidence type="ECO:0000256" key="2">
    <source>
        <dbReference type="ARBA" id="ARBA00022801"/>
    </source>
</evidence>
<dbReference type="SUPFAM" id="SSF47807">
    <property type="entry name" value="5' to 3' exonuclease, C-terminal subdomain"/>
    <property type="match status" value="1"/>
</dbReference>
<evidence type="ECO:0000256" key="1">
    <source>
        <dbReference type="ARBA" id="ARBA00022722"/>
    </source>
</evidence>
<sequence length="267" mass="31097">NIENENNLNKFDALMIFINMFEKILEKSQNHILVAFDTKGKTKKKELYLDYKKGRPLIPQLLLDQIVLVQEYLKLSGVKYHYQTGYEADDIIGTIAQQASSHQIATDIYSSDQDFLQLINNYITIRLIKKGVTTISNFDIELLNRKYQLKPEQIVDFKSMVGDNSDNIVGIPGIGPKTALKLLHQFNNLDNLLINLKEIPDNLRTKIESFKDRIHLNRLLITIDKTVPLSFDYTQTYKEKINLNLLLNFCKKYNLNRLYNKKIKNKL</sequence>
<dbReference type="InterPro" id="IPR029060">
    <property type="entry name" value="PIN-like_dom_sf"/>
</dbReference>
<reference evidence="7" key="1">
    <citation type="submission" date="2022-02" db="EMBL/GenBank/DDBJ databases">
        <title>Draft genome sequence of Candidatus Phytoplasma australasia strain SS02 associated with sesame phyllody disease.</title>
        <authorList>
            <person name="Ranebennur H."/>
            <person name="Kirdat K."/>
            <person name="Tiwarekar B."/>
            <person name="Rawat K."/>
            <person name="Chelam C."/>
            <person name="Solanke A."/>
            <person name="Yadav R."/>
            <person name="Singh K."/>
            <person name="Yadav A."/>
            <person name="Rao G.P."/>
        </authorList>
    </citation>
    <scope>NUCLEOTIDE SEQUENCE [LARGE SCALE GENOMIC DNA]</scope>
    <source>
        <strain evidence="7">SS02</strain>
    </source>
</reference>
<dbReference type="RefSeq" id="WP_213680517.1">
    <property type="nucleotide sequence ID" value="NZ_JAHBAJ020000030.1"/>
</dbReference>
<dbReference type="Gene3D" id="1.10.150.20">
    <property type="entry name" value="5' to 3' exonuclease, C-terminal subdomain"/>
    <property type="match status" value="1"/>
</dbReference>
<dbReference type="SMART" id="SM00279">
    <property type="entry name" value="HhH2"/>
    <property type="match status" value="1"/>
</dbReference>
<dbReference type="PANTHER" id="PTHR42646">
    <property type="entry name" value="FLAP ENDONUCLEASE XNI"/>
    <property type="match status" value="1"/>
</dbReference>
<evidence type="ECO:0000256" key="5">
    <source>
        <dbReference type="ARBA" id="ARBA00050026"/>
    </source>
</evidence>
<feature type="non-terminal residue" evidence="7">
    <location>
        <position position="1"/>
    </location>
</feature>
<keyword evidence="2" id="KW-0378">Hydrolase</keyword>
<dbReference type="GO" id="GO:0004527">
    <property type="term" value="F:exonuclease activity"/>
    <property type="evidence" value="ECO:0007669"/>
    <property type="project" value="UniProtKB-KW"/>
</dbReference>
<dbReference type="InterPro" id="IPR036279">
    <property type="entry name" value="5-3_exonuclease_C_sf"/>
</dbReference>
<dbReference type="InterPro" id="IPR002421">
    <property type="entry name" value="5-3_exonuclease"/>
</dbReference>
<feature type="domain" description="5'-3' exonuclease" evidence="6">
    <location>
        <begin position="9"/>
        <end position="240"/>
    </location>
</feature>
<dbReference type="InterPro" id="IPR008918">
    <property type="entry name" value="HhH2"/>
</dbReference>
<dbReference type="InterPro" id="IPR020045">
    <property type="entry name" value="DNA_polI_H3TH"/>
</dbReference>
<evidence type="ECO:0000256" key="4">
    <source>
        <dbReference type="ARBA" id="ARBA00049957"/>
    </source>
</evidence>
<dbReference type="SMART" id="SM00475">
    <property type="entry name" value="53EXOc"/>
    <property type="match status" value="1"/>
</dbReference>
<dbReference type="CDD" id="cd09859">
    <property type="entry name" value="PIN_53EXO"/>
    <property type="match status" value="1"/>
</dbReference>
<keyword evidence="3" id="KW-0238">DNA-binding</keyword>
<gene>
    <name evidence="7" type="ORF">KHD59_002380</name>
</gene>
<proteinExistence type="predicted"/>
<dbReference type="PANTHER" id="PTHR42646:SF2">
    <property type="entry name" value="5'-3' EXONUCLEASE FAMILY PROTEIN"/>
    <property type="match status" value="1"/>
</dbReference>
<evidence type="ECO:0000256" key="3">
    <source>
        <dbReference type="ARBA" id="ARBA00023125"/>
    </source>
</evidence>